<dbReference type="EMBL" id="JACKZP010000197">
    <property type="protein sequence ID" value="MBC1305337.1"/>
    <property type="molecule type" value="Genomic_DNA"/>
</dbReference>
<gene>
    <name evidence="1" type="ORF">GNE12_25880</name>
</gene>
<organism evidence="1 2">
    <name type="scientific">Trichormus variabilis N2B</name>
    <dbReference type="NCBI Taxonomy" id="2681315"/>
    <lineage>
        <taxon>Bacteria</taxon>
        <taxon>Bacillati</taxon>
        <taxon>Cyanobacteriota</taxon>
        <taxon>Cyanophyceae</taxon>
        <taxon>Nostocales</taxon>
        <taxon>Nostocaceae</taxon>
        <taxon>Trichormus</taxon>
    </lineage>
</organism>
<dbReference type="RefSeq" id="WP_011317942.1">
    <property type="nucleotide sequence ID" value="NZ_JACKZP010000197.1"/>
</dbReference>
<evidence type="ECO:0008006" key="3">
    <source>
        <dbReference type="Google" id="ProtNLM"/>
    </source>
</evidence>
<dbReference type="GeneID" id="58723763"/>
<dbReference type="Proteomes" id="UP000570851">
    <property type="component" value="Unassembled WGS sequence"/>
</dbReference>
<comment type="caution">
    <text evidence="1">The sequence shown here is derived from an EMBL/GenBank/DDBJ whole genome shotgun (WGS) entry which is preliminary data.</text>
</comment>
<proteinExistence type="predicted"/>
<reference evidence="1 2" key="1">
    <citation type="submission" date="2019-11" db="EMBL/GenBank/DDBJ databases">
        <title>Comparison of genomes from free-living endosymbiotic cyanobacteria isolated from Azolla.</title>
        <authorList>
            <person name="Thiel T."/>
            <person name="Pratte B."/>
        </authorList>
    </citation>
    <scope>NUCLEOTIDE SEQUENCE [LARGE SCALE GENOMIC DNA]</scope>
    <source>
        <strain evidence="1 2">N2B</strain>
    </source>
</reference>
<sequence length="77" mass="9424">MSRENQNNNKQSSCIWFRLIRNTYPWLSLLIQTRRVIFSCGNHQIREQVRFWQLFYRLDFASLLAIAIELTQPEYWA</sequence>
<name>A0ABR6SG18_ANAVA</name>
<evidence type="ECO:0000313" key="1">
    <source>
        <dbReference type="EMBL" id="MBC1305337.1"/>
    </source>
</evidence>
<evidence type="ECO:0000313" key="2">
    <source>
        <dbReference type="Proteomes" id="UP000570851"/>
    </source>
</evidence>
<protein>
    <recommendedName>
        <fullName evidence="3">Transposase</fullName>
    </recommendedName>
</protein>
<keyword evidence="2" id="KW-1185">Reference proteome</keyword>
<accession>A0ABR6SG18</accession>